<evidence type="ECO:0000256" key="5">
    <source>
        <dbReference type="ARBA" id="ARBA00023136"/>
    </source>
</evidence>
<feature type="transmembrane region" description="Helical" evidence="6">
    <location>
        <begin position="136"/>
        <end position="158"/>
    </location>
</feature>
<feature type="transmembrane region" description="Helical" evidence="6">
    <location>
        <begin position="58"/>
        <end position="83"/>
    </location>
</feature>
<dbReference type="RefSeq" id="WP_193181855.1">
    <property type="nucleotide sequence ID" value="NZ_JACVXA010000021.1"/>
</dbReference>
<dbReference type="GO" id="GO:0055085">
    <property type="term" value="P:transmembrane transport"/>
    <property type="evidence" value="ECO:0007669"/>
    <property type="project" value="TreeGrafter"/>
</dbReference>
<dbReference type="EMBL" id="JACVXA010000021">
    <property type="protein sequence ID" value="MBE3638340.1"/>
    <property type="molecule type" value="Genomic_DNA"/>
</dbReference>
<comment type="similarity">
    <text evidence="2">Belongs to the autoinducer-2 exporter (AI-2E) (TC 2.A.86) family.</text>
</comment>
<comment type="caution">
    <text evidence="7">The sequence shown here is derived from an EMBL/GenBank/DDBJ whole genome shotgun (WGS) entry which is preliminary data.</text>
</comment>
<gene>
    <name evidence="7" type="ORF">ICN82_09025</name>
</gene>
<evidence type="ECO:0000256" key="3">
    <source>
        <dbReference type="ARBA" id="ARBA00022692"/>
    </source>
</evidence>
<evidence type="ECO:0000313" key="7">
    <source>
        <dbReference type="EMBL" id="MBE3638340.1"/>
    </source>
</evidence>
<keyword evidence="4 6" id="KW-1133">Transmembrane helix</keyword>
<dbReference type="Pfam" id="PF01594">
    <property type="entry name" value="AI-2E_transport"/>
    <property type="match status" value="1"/>
</dbReference>
<name>A0A8J7CHL7_9RHOB</name>
<dbReference type="PANTHER" id="PTHR21716">
    <property type="entry name" value="TRANSMEMBRANE PROTEIN"/>
    <property type="match status" value="1"/>
</dbReference>
<reference evidence="7" key="1">
    <citation type="submission" date="2020-09" db="EMBL/GenBank/DDBJ databases">
        <title>A novel bacterium of genus Mangrovicoccus, isolated from South China Sea.</title>
        <authorList>
            <person name="Huang H."/>
            <person name="Mo K."/>
            <person name="Hu Y."/>
        </authorList>
    </citation>
    <scope>NUCLEOTIDE SEQUENCE</scope>
    <source>
        <strain evidence="7">HB182678</strain>
    </source>
</reference>
<evidence type="ECO:0000256" key="6">
    <source>
        <dbReference type="SAM" id="Phobius"/>
    </source>
</evidence>
<organism evidence="7 8">
    <name type="scientific">Mangrovicoccus algicola</name>
    <dbReference type="NCBI Taxonomy" id="2771008"/>
    <lineage>
        <taxon>Bacteria</taxon>
        <taxon>Pseudomonadati</taxon>
        <taxon>Pseudomonadota</taxon>
        <taxon>Alphaproteobacteria</taxon>
        <taxon>Rhodobacterales</taxon>
        <taxon>Paracoccaceae</taxon>
        <taxon>Mangrovicoccus</taxon>
    </lineage>
</organism>
<dbReference type="PANTHER" id="PTHR21716:SF64">
    <property type="entry name" value="AI-2 TRANSPORT PROTEIN TQSA"/>
    <property type="match status" value="1"/>
</dbReference>
<evidence type="ECO:0000313" key="8">
    <source>
        <dbReference type="Proteomes" id="UP000609121"/>
    </source>
</evidence>
<dbReference type="AlphaFoldDB" id="A0A8J7CHL7"/>
<protein>
    <submittedName>
        <fullName evidence="7">AI-2E family transporter</fullName>
    </submittedName>
</protein>
<accession>A0A8J7CHL7</accession>
<feature type="transmembrane region" description="Helical" evidence="6">
    <location>
        <begin position="223"/>
        <end position="250"/>
    </location>
</feature>
<feature type="transmembrane region" description="Helical" evidence="6">
    <location>
        <begin position="24"/>
        <end position="46"/>
    </location>
</feature>
<keyword evidence="8" id="KW-1185">Reference proteome</keyword>
<comment type="subcellular location">
    <subcellularLocation>
        <location evidence="1">Membrane</location>
        <topology evidence="1">Multi-pass membrane protein</topology>
    </subcellularLocation>
</comment>
<evidence type="ECO:0000256" key="1">
    <source>
        <dbReference type="ARBA" id="ARBA00004141"/>
    </source>
</evidence>
<evidence type="ECO:0000256" key="2">
    <source>
        <dbReference type="ARBA" id="ARBA00009773"/>
    </source>
</evidence>
<keyword evidence="5 6" id="KW-0472">Membrane</keyword>
<keyword evidence="3 6" id="KW-0812">Transmembrane</keyword>
<feature type="transmembrane region" description="Helical" evidence="6">
    <location>
        <begin position="299"/>
        <end position="325"/>
    </location>
</feature>
<sequence>MLQTLFLSLGIALMAGWILIVGKAVIVPVLAAVIAVYVLINGAAWLRRWTVLRRCPAWLLQMVILAGFVVGLFSLAAVVAVTLEEMADRAPAYQANLETLAVRIAEAFGAESDPTWADIRRLAFGQLDLPARIGGLFSSLTSLLGSVLIVIIYAGFLMGQWASFPRRIAEAFGTGGNAAWILEIGGEINRRIGDYLTVKTLVNLVLGLLSYAVLWAMDVDFALFWAVCIGLLNYIPYLGSWLGVMLPVILSVAQFGDIWRTLLLTLLLTVMQIFVGSVLEPRWIGRQLNLSPFAVILALSFWSALWGISGAILAVPLTSVLVIIFSAFPGTRPIAVLISDVAHSAPPPERREEIFTSGP</sequence>
<feature type="transmembrane region" description="Helical" evidence="6">
    <location>
        <begin position="200"/>
        <end position="217"/>
    </location>
</feature>
<feature type="transmembrane region" description="Helical" evidence="6">
    <location>
        <begin position="262"/>
        <end position="279"/>
    </location>
</feature>
<dbReference type="GO" id="GO:0016020">
    <property type="term" value="C:membrane"/>
    <property type="evidence" value="ECO:0007669"/>
    <property type="project" value="UniProtKB-SubCell"/>
</dbReference>
<evidence type="ECO:0000256" key="4">
    <source>
        <dbReference type="ARBA" id="ARBA00022989"/>
    </source>
</evidence>
<dbReference type="Proteomes" id="UP000609121">
    <property type="component" value="Unassembled WGS sequence"/>
</dbReference>
<dbReference type="InterPro" id="IPR002549">
    <property type="entry name" value="AI-2E-like"/>
</dbReference>
<proteinExistence type="inferred from homology"/>